<dbReference type="AlphaFoldDB" id="A0A7S1CK23"/>
<dbReference type="InterPro" id="IPR006685">
    <property type="entry name" value="MscS_channel_2nd"/>
</dbReference>
<evidence type="ECO:0000256" key="2">
    <source>
        <dbReference type="SAM" id="Phobius"/>
    </source>
</evidence>
<dbReference type="Pfam" id="PF00924">
    <property type="entry name" value="MS_channel_2nd"/>
    <property type="match status" value="1"/>
</dbReference>
<feature type="transmembrane region" description="Helical" evidence="2">
    <location>
        <begin position="886"/>
        <end position="908"/>
    </location>
</feature>
<dbReference type="PANTHER" id="PTHR31323:SF1">
    <property type="entry name" value="MECHANOSENSITIVE ION CHANNEL PROTEIN"/>
    <property type="match status" value="1"/>
</dbReference>
<feature type="region of interest" description="Disordered" evidence="1">
    <location>
        <begin position="1"/>
        <end position="35"/>
    </location>
</feature>
<feature type="transmembrane region" description="Helical" evidence="2">
    <location>
        <begin position="289"/>
        <end position="310"/>
    </location>
</feature>
<dbReference type="GO" id="GO:0016020">
    <property type="term" value="C:membrane"/>
    <property type="evidence" value="ECO:0007669"/>
    <property type="project" value="InterPro"/>
</dbReference>
<dbReference type="Gene3D" id="2.30.30.60">
    <property type="match status" value="1"/>
</dbReference>
<proteinExistence type="predicted"/>
<dbReference type="GO" id="GO:0006874">
    <property type="term" value="P:intracellular calcium ion homeostasis"/>
    <property type="evidence" value="ECO:0007669"/>
    <property type="project" value="TreeGrafter"/>
</dbReference>
<organism evidence="4">
    <name type="scientific">Bicosoecida sp. CB-2014</name>
    <dbReference type="NCBI Taxonomy" id="1486930"/>
    <lineage>
        <taxon>Eukaryota</taxon>
        <taxon>Sar</taxon>
        <taxon>Stramenopiles</taxon>
        <taxon>Bigyra</taxon>
        <taxon>Opalozoa</taxon>
        <taxon>Bicosoecida</taxon>
    </lineage>
</organism>
<keyword evidence="2" id="KW-1133">Transmembrane helix</keyword>
<feature type="region of interest" description="Disordered" evidence="1">
    <location>
        <begin position="127"/>
        <end position="148"/>
    </location>
</feature>
<feature type="region of interest" description="Disordered" evidence="1">
    <location>
        <begin position="657"/>
        <end position="728"/>
    </location>
</feature>
<feature type="compositionally biased region" description="Low complexity" evidence="1">
    <location>
        <begin position="705"/>
        <end position="717"/>
    </location>
</feature>
<feature type="transmembrane region" description="Helical" evidence="2">
    <location>
        <begin position="210"/>
        <end position="230"/>
    </location>
</feature>
<evidence type="ECO:0000256" key="1">
    <source>
        <dbReference type="SAM" id="MobiDB-lite"/>
    </source>
</evidence>
<dbReference type="InterPro" id="IPR023408">
    <property type="entry name" value="MscS_beta-dom_sf"/>
</dbReference>
<feature type="domain" description="Mechanosensitive ion channel MscS" evidence="3">
    <location>
        <begin position="893"/>
        <end position="961"/>
    </location>
</feature>
<feature type="region of interest" description="Disordered" evidence="1">
    <location>
        <begin position="498"/>
        <end position="592"/>
    </location>
</feature>
<feature type="compositionally biased region" description="Low complexity" evidence="1">
    <location>
        <begin position="521"/>
        <end position="563"/>
    </location>
</feature>
<name>A0A7S1CK23_9STRA</name>
<sequence length="1124" mass="118516">MAAAEEEGISPRSDSKQGEVGVMVGGGRPRSRTGSIERRPCGVVRCCCGDDVADSYVAKPSGVSESPASPWARKRMARVESAGDEEVELDTECAFCGGAFDRCCACARRRTGFWGCRTRSDDDGRLRPMRSSVASSVDGTGEGTRRPRRSGHSMILWILNAPLRWLASHARILVPALGCVFASMVLSEYQTTSSMTILVRAYNQDVDVRVYRVLMLVGVLTLLWLSGGLLERLVLAWLQRAASTPRGSQLVQVVSTVAGLGAHVFWLALGLAYYDAWGMTRVEVIDRMFLFGVAIVCGLMARNLLTFYMLHSRIQHSFETKLAQLSLHKRIVYALSHYRADTFLLAGTAVPPPPGPRKKRCDTVGATVSCITCICGIGGGSGDSGSGADLKEVLGFSAGPGHGFTVRMRHKLLEITSRSALRDISKSAFRRVLKGINKKRILAQVAEASAKREAEAAAEAAAEVAAAAGGQSPAVSAADIAARRQRAASALKGQVTFAEDPTSLPGAGNASARHGGGGVGVSPRSGSTSRAGATPSGSADGSGAVASSTPHDTPDGGDTPIGDAELADVAGTTPSADADDSADGDGGKGEEEGAAVSLAAVEALPAGFNGSPLTPIEVALADEGRNASFGVDAAIANGVRAMPPDDPPDIPVDVLGPSRSASENPLASQMAGDSADKPVFPSLPRFNSGASGSSRMRLRWRRTGSASSDARSESAAADKSPVAGGIAHEGRTAAAARVLGKFGRKLVGKRDHDKPHRTPIAGDENAERPPVGPATKKVEPTVPTSVLSELLGSTELTTVCVSLMDTSYLDEVQEAQWVRGFMLMFDDWERLVDNMENGSDSVSTAVRSVTMIALAVILFIAGFQIFGFDVASVLVPLATVTAATSFALGPAISNVVMSVLFVIGLHAYDVGDRISVAEVQNGATMVVNRIDLLSTTMTRTNNGKRIQVANHRLFTCTIENHLRSTEVFFTPKFTCSVTTTFAQLTALREAMVRFAKANRVQWRARCDLVVDDISLQTASISFTLWLFHHGTWQEGRRLWISAGAAIAHANEVMAALGISYKQPVAPVSLEMGRQDSQDLALARLGAGLMGDMHSASGGSPIETEADSGSEGGIVDRAGLRRRRP</sequence>
<gene>
    <name evidence="4" type="ORF">BSP0115_LOCUS14715</name>
</gene>
<dbReference type="PANTHER" id="PTHR31323">
    <property type="entry name" value="MECHANOSENSITIVE ION CHANNEL PROTEIN MSY2"/>
    <property type="match status" value="1"/>
</dbReference>
<feature type="transmembrane region" description="Helical" evidence="2">
    <location>
        <begin position="250"/>
        <end position="269"/>
    </location>
</feature>
<feature type="transmembrane region" description="Helical" evidence="2">
    <location>
        <begin position="845"/>
        <end position="866"/>
    </location>
</feature>
<dbReference type="GO" id="GO:0005262">
    <property type="term" value="F:calcium channel activity"/>
    <property type="evidence" value="ECO:0007669"/>
    <property type="project" value="TreeGrafter"/>
</dbReference>
<evidence type="ECO:0000259" key="3">
    <source>
        <dbReference type="Pfam" id="PF00924"/>
    </source>
</evidence>
<evidence type="ECO:0000313" key="4">
    <source>
        <dbReference type="EMBL" id="CAD8921453.1"/>
    </source>
</evidence>
<accession>A0A7S1CK23</accession>
<protein>
    <recommendedName>
        <fullName evidence="3">Mechanosensitive ion channel MscS domain-containing protein</fullName>
    </recommendedName>
</protein>
<feature type="transmembrane region" description="Helical" evidence="2">
    <location>
        <begin position="172"/>
        <end position="190"/>
    </location>
</feature>
<keyword evidence="2" id="KW-0472">Membrane</keyword>
<reference evidence="4" key="1">
    <citation type="submission" date="2021-01" db="EMBL/GenBank/DDBJ databases">
        <authorList>
            <person name="Corre E."/>
            <person name="Pelletier E."/>
            <person name="Niang G."/>
            <person name="Scheremetjew M."/>
            <person name="Finn R."/>
            <person name="Kale V."/>
            <person name="Holt S."/>
            <person name="Cochrane G."/>
            <person name="Meng A."/>
            <person name="Brown T."/>
            <person name="Cohen L."/>
        </authorList>
    </citation>
    <scope>NUCLEOTIDE SEQUENCE</scope>
    <source>
        <strain evidence="4">Ms1</strain>
    </source>
</reference>
<feature type="region of interest" description="Disordered" evidence="1">
    <location>
        <begin position="1093"/>
        <end position="1124"/>
    </location>
</feature>
<dbReference type="EMBL" id="HBFS01021900">
    <property type="protein sequence ID" value="CAD8921453.1"/>
    <property type="molecule type" value="Transcribed_RNA"/>
</dbReference>
<keyword evidence="2" id="KW-0812">Transmembrane</keyword>
<feature type="region of interest" description="Disordered" evidence="1">
    <location>
        <begin position="746"/>
        <end position="779"/>
    </location>
</feature>